<protein>
    <recommendedName>
        <fullName evidence="9">Ig-like domain-containing protein</fullName>
    </recommendedName>
</protein>
<dbReference type="FunFam" id="2.60.40.10:FF:001690">
    <property type="entry name" value="Immunoglobulin heavy constant epsilon"/>
    <property type="match status" value="1"/>
</dbReference>
<dbReference type="Gene3D" id="2.60.40.10">
    <property type="entry name" value="Immunoglobulins"/>
    <property type="match status" value="4"/>
</dbReference>
<evidence type="ECO:0000256" key="6">
    <source>
        <dbReference type="ARBA" id="ARBA00023157"/>
    </source>
</evidence>
<dbReference type="FunFam" id="2.60.40.10:FF:000998">
    <property type="entry name" value="Immunoglobulin heavy constant epsilon"/>
    <property type="match status" value="1"/>
</dbReference>
<evidence type="ECO:0000256" key="3">
    <source>
        <dbReference type="ARBA" id="ARBA00022475"/>
    </source>
</evidence>
<evidence type="ECO:0000256" key="5">
    <source>
        <dbReference type="ARBA" id="ARBA00023136"/>
    </source>
</evidence>
<dbReference type="Ensembl" id="ENSSSCT00015036161.1">
    <property type="protein sequence ID" value="ENSSSCP00015014392.1"/>
    <property type="gene ID" value="ENSSSCG00015027256.1"/>
</dbReference>
<feature type="domain" description="Ig-like" evidence="9">
    <location>
        <begin position="122"/>
        <end position="230"/>
    </location>
</feature>
<evidence type="ECO:0000256" key="1">
    <source>
        <dbReference type="ARBA" id="ARBA00004236"/>
    </source>
</evidence>
<evidence type="ECO:0000313" key="10">
    <source>
        <dbReference type="Ensembl" id="ENSSSCP00015014392.1"/>
    </source>
</evidence>
<dbReference type="PANTHER" id="PTHR23411">
    <property type="entry name" value="TAPASIN"/>
    <property type="match status" value="1"/>
</dbReference>
<feature type="domain" description="Ig-like" evidence="9">
    <location>
        <begin position="23"/>
        <end position="113"/>
    </location>
</feature>
<name>A0A8D0NBL5_PIG</name>
<dbReference type="Proteomes" id="UP000694571">
    <property type="component" value="Unplaced"/>
</dbReference>
<evidence type="ECO:0000256" key="2">
    <source>
        <dbReference type="ARBA" id="ARBA00004613"/>
    </source>
</evidence>
<sequence>MVSDSPEASADPGPVPTASIQGPLVYPLTSCCKTGATSKTLGCLVRGYFPEPVTVTWDTGSLNSSTLTFPAVQDSSSSLYTVTSQVTILGEWTNQKLTCSVAHAANTTIRTITGCTKNFTDPSLRFFYSSCDPHGDAQATIHLRCYISGYTPGKMKVTWLVDGQEDRNLFSYTAPDQLEGKLASTYSEVNITQGQWASQITYTCQVSYYGFIYEKHALRCTAESEPRGVSAYLSPPTPLDLYVHKSPKLTCLVVDLASSENVNLLWSRENKGGVILPPPGPPVIKPQFNGTFSATSTLPVNVSDWIEGETYYCNVTHPDLPKPILRSISKGPGKRVTPEVYVLWSPDELKKGRLTLTCLIQNFFPADISVLWLRNDAPVQADRHSTTRPHKASDSLPSFFVYSRLVVSQSDWEQNKFACEVIHEALPGSRTLQKEVSKNPGPAQPVPAELALEDLCAEEAESQELEAMWTGLLVFTTLFLLSVSYGAAITLCKVGTQTALLPGGAPRDRESPLPGRRALTSTLPQVKWVLAAILQEQPPASHDYTNVQEPAA</sequence>
<dbReference type="InterPro" id="IPR003597">
    <property type="entry name" value="Ig_C1-set"/>
</dbReference>
<feature type="domain" description="Ig-like" evidence="9">
    <location>
        <begin position="338"/>
        <end position="437"/>
    </location>
</feature>
<dbReference type="Ensembl" id="ENSSSCT00025097725.1">
    <property type="protein sequence ID" value="ENSSSCP00025042933.1"/>
    <property type="gene ID" value="ENSSSCG00025071121.1"/>
</dbReference>
<dbReference type="InterPro" id="IPR036179">
    <property type="entry name" value="Ig-like_dom_sf"/>
</dbReference>
<keyword evidence="3" id="KW-1003">Cell membrane</keyword>
<dbReference type="SMART" id="SM00407">
    <property type="entry name" value="IGc1"/>
    <property type="match status" value="4"/>
</dbReference>
<keyword evidence="6" id="KW-1015">Disulfide bond</keyword>
<dbReference type="Pfam" id="PF00047">
    <property type="entry name" value="ig"/>
    <property type="match status" value="1"/>
</dbReference>
<dbReference type="InterPro" id="IPR013151">
    <property type="entry name" value="Immunoglobulin_dom"/>
</dbReference>
<dbReference type="Ensembl" id="ENSSSCT00030078197.1">
    <property type="protein sequence ID" value="ENSSSCP00030035740.1"/>
    <property type="gene ID" value="ENSSSCG00030056136.1"/>
</dbReference>
<keyword evidence="8" id="KW-0812">Transmembrane</keyword>
<proteinExistence type="predicted"/>
<dbReference type="Proteomes" id="UP000694570">
    <property type="component" value="Unplaced"/>
</dbReference>
<feature type="transmembrane region" description="Helical" evidence="8">
    <location>
        <begin position="468"/>
        <end position="492"/>
    </location>
</feature>
<dbReference type="InterPro" id="IPR013783">
    <property type="entry name" value="Ig-like_fold"/>
</dbReference>
<keyword evidence="7" id="KW-0393">Immunoglobulin domain</keyword>
<reference evidence="10" key="1">
    <citation type="submission" date="2025-05" db="UniProtKB">
        <authorList>
            <consortium name="Ensembl"/>
        </authorList>
    </citation>
    <scope>IDENTIFICATION</scope>
</reference>
<feature type="domain" description="Ig-like" evidence="9">
    <location>
        <begin position="249"/>
        <end position="329"/>
    </location>
</feature>
<dbReference type="InterPro" id="IPR007110">
    <property type="entry name" value="Ig-like_dom"/>
</dbReference>
<keyword evidence="8" id="KW-1133">Transmembrane helix</keyword>
<dbReference type="AlphaFoldDB" id="A0A8D0NBL5"/>
<dbReference type="PROSITE" id="PS00290">
    <property type="entry name" value="IG_MHC"/>
    <property type="match status" value="2"/>
</dbReference>
<dbReference type="Proteomes" id="UP000694727">
    <property type="component" value="Unplaced"/>
</dbReference>
<dbReference type="FunFam" id="2.60.40.10:FF:000463">
    <property type="entry name" value="Immunoglobulin heavy constant gamma 1"/>
    <property type="match status" value="1"/>
</dbReference>
<evidence type="ECO:0000256" key="8">
    <source>
        <dbReference type="SAM" id="Phobius"/>
    </source>
</evidence>
<dbReference type="GO" id="GO:0005886">
    <property type="term" value="C:plasma membrane"/>
    <property type="evidence" value="ECO:0007669"/>
    <property type="project" value="UniProtKB-SubCell"/>
</dbReference>
<dbReference type="Proteomes" id="UP000694720">
    <property type="component" value="Unplaced"/>
</dbReference>
<keyword evidence="5 8" id="KW-0472">Membrane</keyword>
<dbReference type="GO" id="GO:1903131">
    <property type="term" value="P:mononuclear cell differentiation"/>
    <property type="evidence" value="ECO:0007669"/>
    <property type="project" value="UniProtKB-ARBA"/>
</dbReference>
<evidence type="ECO:0000256" key="7">
    <source>
        <dbReference type="ARBA" id="ARBA00023319"/>
    </source>
</evidence>
<dbReference type="GO" id="GO:0005576">
    <property type="term" value="C:extracellular region"/>
    <property type="evidence" value="ECO:0007669"/>
    <property type="project" value="UniProtKB-SubCell"/>
</dbReference>
<dbReference type="GO" id="GO:0042113">
    <property type="term" value="P:B cell activation"/>
    <property type="evidence" value="ECO:0007669"/>
    <property type="project" value="UniProtKB-ARBA"/>
</dbReference>
<dbReference type="PROSITE" id="PS50835">
    <property type="entry name" value="IG_LIKE"/>
    <property type="match status" value="4"/>
</dbReference>
<dbReference type="InterPro" id="IPR050380">
    <property type="entry name" value="Immune_Resp_Modulators"/>
</dbReference>
<dbReference type="Proteomes" id="UP000694726">
    <property type="component" value="Unplaced"/>
</dbReference>
<dbReference type="SUPFAM" id="SSF48726">
    <property type="entry name" value="Immunoglobulin"/>
    <property type="match status" value="4"/>
</dbReference>
<dbReference type="Ensembl" id="ENSSSCT00050086295.1">
    <property type="protein sequence ID" value="ENSSSCP00050037033.1"/>
    <property type="gene ID" value="ENSSSCG00050063376.1"/>
</dbReference>
<dbReference type="CDD" id="cd05768">
    <property type="entry name" value="IgC1_CH3_IgAGD_CH4_IgAEM"/>
    <property type="match status" value="1"/>
</dbReference>
<comment type="subcellular location">
    <subcellularLocation>
        <location evidence="1">Cell membrane</location>
    </subcellularLocation>
    <subcellularLocation>
        <location evidence="2">Secreted</location>
    </subcellularLocation>
</comment>
<accession>A0A8D0NBL5</accession>
<evidence type="ECO:0000313" key="11">
    <source>
        <dbReference type="Proteomes" id="UP000694726"/>
    </source>
</evidence>
<dbReference type="Ensembl" id="ENSSSCT00035057981.1">
    <property type="protein sequence ID" value="ENSSSCP00035023307.1"/>
    <property type="gene ID" value="ENSSSCG00035043637.1"/>
</dbReference>
<organism evidence="10 11">
    <name type="scientific">Sus scrofa</name>
    <name type="common">Pig</name>
    <dbReference type="NCBI Taxonomy" id="9823"/>
    <lineage>
        <taxon>Eukaryota</taxon>
        <taxon>Metazoa</taxon>
        <taxon>Chordata</taxon>
        <taxon>Craniata</taxon>
        <taxon>Vertebrata</taxon>
        <taxon>Euteleostomi</taxon>
        <taxon>Mammalia</taxon>
        <taxon>Eutheria</taxon>
        <taxon>Laurasiatheria</taxon>
        <taxon>Artiodactyla</taxon>
        <taxon>Suina</taxon>
        <taxon>Suidae</taxon>
        <taxon>Sus</taxon>
    </lineage>
</organism>
<evidence type="ECO:0000259" key="9">
    <source>
        <dbReference type="PROSITE" id="PS50835"/>
    </source>
</evidence>
<evidence type="ECO:0000256" key="4">
    <source>
        <dbReference type="ARBA" id="ARBA00022525"/>
    </source>
</evidence>
<dbReference type="InterPro" id="IPR003006">
    <property type="entry name" value="Ig/MHC_CS"/>
</dbReference>
<keyword evidence="4" id="KW-0964">Secreted</keyword>
<dbReference type="Pfam" id="PF07654">
    <property type="entry name" value="C1-set"/>
    <property type="match status" value="3"/>
</dbReference>